<gene>
    <name evidence="4" type="ORF">PghCCS26_28500</name>
</gene>
<evidence type="ECO:0000256" key="2">
    <source>
        <dbReference type="ARBA" id="ARBA00022801"/>
    </source>
</evidence>
<organism evidence="4 5">
    <name type="scientific">Paenibacillus glycanilyticus</name>
    <dbReference type="NCBI Taxonomy" id="126569"/>
    <lineage>
        <taxon>Bacteria</taxon>
        <taxon>Bacillati</taxon>
        <taxon>Bacillota</taxon>
        <taxon>Bacilli</taxon>
        <taxon>Bacillales</taxon>
        <taxon>Paenibacillaceae</taxon>
        <taxon>Paenibacillus</taxon>
    </lineage>
</organism>
<evidence type="ECO:0000259" key="3">
    <source>
        <dbReference type="PROSITE" id="PS51462"/>
    </source>
</evidence>
<dbReference type="EMBL" id="BTCL01000008">
    <property type="protein sequence ID" value="GMK45722.1"/>
    <property type="molecule type" value="Genomic_DNA"/>
</dbReference>
<accession>A0ABQ6NNL7</accession>
<dbReference type="RefSeq" id="WP_317980332.1">
    <property type="nucleotide sequence ID" value="NZ_BTCL01000008.1"/>
</dbReference>
<keyword evidence="2" id="KW-0378">Hydrolase</keyword>
<protein>
    <submittedName>
        <fullName evidence="4">ADP-ribose pyrophosphatase</fullName>
    </submittedName>
</protein>
<dbReference type="SUPFAM" id="SSF55811">
    <property type="entry name" value="Nudix"/>
    <property type="match status" value="1"/>
</dbReference>
<dbReference type="InterPro" id="IPR000086">
    <property type="entry name" value="NUDIX_hydrolase_dom"/>
</dbReference>
<name>A0ABQ6NNL7_9BACL</name>
<dbReference type="Pfam" id="PF00293">
    <property type="entry name" value="NUDIX"/>
    <property type="match status" value="1"/>
</dbReference>
<comment type="cofactor">
    <cofactor evidence="1">
        <name>Mg(2+)</name>
        <dbReference type="ChEBI" id="CHEBI:18420"/>
    </cofactor>
</comment>
<comment type="caution">
    <text evidence="4">The sequence shown here is derived from an EMBL/GenBank/DDBJ whole genome shotgun (WGS) entry which is preliminary data.</text>
</comment>
<reference evidence="4 5" key="1">
    <citation type="submission" date="2023-05" db="EMBL/GenBank/DDBJ databases">
        <title>Draft genome of Paenibacillus sp. CCS26.</title>
        <authorList>
            <person name="Akita H."/>
            <person name="Shinto Y."/>
            <person name="Kimura Z."/>
        </authorList>
    </citation>
    <scope>NUCLEOTIDE SEQUENCE [LARGE SCALE GENOMIC DNA]</scope>
    <source>
        <strain evidence="4 5">CCS26</strain>
    </source>
</reference>
<dbReference type="PROSITE" id="PS51462">
    <property type="entry name" value="NUDIX"/>
    <property type="match status" value="1"/>
</dbReference>
<dbReference type="PANTHER" id="PTHR43046:SF14">
    <property type="entry name" value="MUTT_NUDIX FAMILY PROTEIN"/>
    <property type="match status" value="1"/>
</dbReference>
<keyword evidence="5" id="KW-1185">Reference proteome</keyword>
<dbReference type="Gene3D" id="3.90.79.10">
    <property type="entry name" value="Nucleoside Triphosphate Pyrophosphohydrolase"/>
    <property type="match status" value="1"/>
</dbReference>
<feature type="domain" description="Nudix hydrolase" evidence="3">
    <location>
        <begin position="2"/>
        <end position="140"/>
    </location>
</feature>
<proteinExistence type="predicted"/>
<dbReference type="PANTHER" id="PTHR43046">
    <property type="entry name" value="GDP-MANNOSE MANNOSYL HYDROLASE"/>
    <property type="match status" value="1"/>
</dbReference>
<sequence length="150" mass="17224">MKPIRNSGKAIIIQDEKILLTVNKDDDGLFYLCPGGGQEHSESLRQAVIRECLEEIGEEVEVQDLVCIREYIGRNYIDGDPGMHQVEFFFECNLVSPNPTFEHVSVPDDHQVGVEWVELSRLDEIRFYPSELGVRLKNKDKSKRYLGDIN</sequence>
<dbReference type="InterPro" id="IPR015797">
    <property type="entry name" value="NUDIX_hydrolase-like_dom_sf"/>
</dbReference>
<dbReference type="CDD" id="cd18880">
    <property type="entry name" value="NUDIX_ADPRase"/>
    <property type="match status" value="1"/>
</dbReference>
<evidence type="ECO:0000313" key="5">
    <source>
        <dbReference type="Proteomes" id="UP001285921"/>
    </source>
</evidence>
<evidence type="ECO:0000313" key="4">
    <source>
        <dbReference type="EMBL" id="GMK45722.1"/>
    </source>
</evidence>
<dbReference type="Proteomes" id="UP001285921">
    <property type="component" value="Unassembled WGS sequence"/>
</dbReference>
<evidence type="ECO:0000256" key="1">
    <source>
        <dbReference type="ARBA" id="ARBA00001946"/>
    </source>
</evidence>